<sequence>MSSSATNPLPLGDTLRDLALLRASSIDLSSVVSAPQTSAEVPSPDHNHEADLEASVTRSFEFVKEARTALRILNREEVDKQGARVEEVRSKMEDAVKGLEAEQQTSRR</sequence>
<reference evidence="3" key="1">
    <citation type="journal article" date="2014" name="Proc. Natl. Acad. Sci. U.S.A.">
        <title>Extensive sampling of basidiomycete genomes demonstrates inadequacy of the white-rot/brown-rot paradigm for wood decay fungi.</title>
        <authorList>
            <person name="Riley R."/>
            <person name="Salamov A.A."/>
            <person name="Brown D.W."/>
            <person name="Nagy L.G."/>
            <person name="Floudas D."/>
            <person name="Held B.W."/>
            <person name="Levasseur A."/>
            <person name="Lombard V."/>
            <person name="Morin E."/>
            <person name="Otillar R."/>
            <person name="Lindquist E.A."/>
            <person name="Sun H."/>
            <person name="LaButti K.M."/>
            <person name="Schmutz J."/>
            <person name="Jabbour D."/>
            <person name="Luo H."/>
            <person name="Baker S.E."/>
            <person name="Pisabarro A.G."/>
            <person name="Walton J.D."/>
            <person name="Blanchette R.A."/>
            <person name="Henrissat B."/>
            <person name="Martin F."/>
            <person name="Cullen D."/>
            <person name="Hibbett D.S."/>
            <person name="Grigoriev I.V."/>
        </authorList>
    </citation>
    <scope>NUCLEOTIDE SEQUENCE [LARGE SCALE GENOMIC DNA]</scope>
    <source>
        <strain evidence="3">MUCL 33604</strain>
    </source>
</reference>
<evidence type="ECO:0000313" key="3">
    <source>
        <dbReference type="Proteomes" id="UP000027265"/>
    </source>
</evidence>
<keyword evidence="3" id="KW-1185">Reference proteome</keyword>
<accession>A0A067PSD6</accession>
<dbReference type="HOGENOM" id="CLU_169800_0_0_1"/>
<evidence type="ECO:0000313" key="2">
    <source>
        <dbReference type="EMBL" id="KDQ57654.1"/>
    </source>
</evidence>
<protein>
    <submittedName>
        <fullName evidence="2">Uncharacterized protein</fullName>
    </submittedName>
</protein>
<gene>
    <name evidence="2" type="ORF">JAAARDRAFT_35343</name>
</gene>
<evidence type="ECO:0000256" key="1">
    <source>
        <dbReference type="SAM" id="MobiDB-lite"/>
    </source>
</evidence>
<proteinExistence type="predicted"/>
<organism evidence="2 3">
    <name type="scientific">Jaapia argillacea MUCL 33604</name>
    <dbReference type="NCBI Taxonomy" id="933084"/>
    <lineage>
        <taxon>Eukaryota</taxon>
        <taxon>Fungi</taxon>
        <taxon>Dikarya</taxon>
        <taxon>Basidiomycota</taxon>
        <taxon>Agaricomycotina</taxon>
        <taxon>Agaricomycetes</taxon>
        <taxon>Agaricomycetidae</taxon>
        <taxon>Jaapiales</taxon>
        <taxon>Jaapiaceae</taxon>
        <taxon>Jaapia</taxon>
    </lineage>
</organism>
<dbReference type="OrthoDB" id="3227556at2759"/>
<name>A0A067PSD6_9AGAM</name>
<dbReference type="AlphaFoldDB" id="A0A067PSD6"/>
<dbReference type="InParanoid" id="A0A067PSD6"/>
<dbReference type="Proteomes" id="UP000027265">
    <property type="component" value="Unassembled WGS sequence"/>
</dbReference>
<feature type="compositionally biased region" description="Polar residues" evidence="1">
    <location>
        <begin position="31"/>
        <end position="40"/>
    </location>
</feature>
<dbReference type="EMBL" id="KL197719">
    <property type="protein sequence ID" value="KDQ57654.1"/>
    <property type="molecule type" value="Genomic_DNA"/>
</dbReference>
<feature type="region of interest" description="Disordered" evidence="1">
    <location>
        <begin position="31"/>
        <end position="53"/>
    </location>
</feature>